<sequence length="855" mass="99702">MNLIEIKKILEGHYQRDPHAEGHRNIVFWYDEAGEFEKDIEQLDLEKAEIVTLTDHNSFAVKYRLEVEEPERDFLLYSNRPKPLTRDNWLLDTLKYSIEFSADKAVLIMRDFGVMDESMLPAFRKHLKFFDNKERYRKLASYELERITEEGLEIAILSVLCKLSMPDLEHVVRRVLVGELEKSNKVFEEITKYGDSEAFWRLMKKYYGYNSETRSLEGLLVTLLTTHMSHQIELPLPVTWQPFVSNKRSNCVVLVSNFMSHAMDGEQYRKLADRVQSVLKLVDYLETWELEKILPCDTFRAIDIFALKKLTHFLVEGLGEFQKYREIIGKRKTTHWANEVYAGAYELVLMALELFSMEKDIEPVMLLEHPGELLEAYTKTVYRMDRFYRKYWTACDRLAEKEWMAELSERVENTYANWFLNQLSVKWSKSLEGTYTYSRKIPSTYRQLDFYRDWVKPHVEKQDRIFVIISDALRYEVGHELMELLNTEIRGATSLDWMEGVVPSTTKLGMAALLPREIGEKMVLDASGDLQVGGISTQGTENRQTVLKKHVKDALALSYNQLADMKRADYKEAFEGRKLVYLYHNTIDALGDKAATERQVFEGVDRALQELVQLVRNLVNHISATRILITADHGFLYQRSPLQEASKMTKHSVNVLEEGRRYLLMDDEEIHIEGLNIPLEDLFGKETKLKAVVPKGLIRYKMPGPGANYVHGGASLQEMILPVVQFKNIRNDTFKASKVEVRLTSITRKITNRITYLEFFQTDLVEAKKTPMKLKIYFEDEIGNRISNENIVIADSMAKEPAKRTHREKFTLKDMAYDKTKKYYLILEDEEESVEKIVERISFTIDLLISDDFGL</sequence>
<dbReference type="Pfam" id="PF08665">
    <property type="entry name" value="PglZ"/>
    <property type="match status" value="1"/>
</dbReference>
<evidence type="ECO:0000313" key="2">
    <source>
        <dbReference type="Proteomes" id="UP001158066"/>
    </source>
</evidence>
<dbReference type="SUPFAM" id="SSF53649">
    <property type="entry name" value="Alkaline phosphatase-like"/>
    <property type="match status" value="1"/>
</dbReference>
<dbReference type="RefSeq" id="WP_283410882.1">
    <property type="nucleotide sequence ID" value="NZ_FXUF01000025.1"/>
</dbReference>
<proteinExistence type="predicted"/>
<organism evidence="1 2">
    <name type="scientific">Anoxynatronum buryatiense</name>
    <dbReference type="NCBI Taxonomy" id="489973"/>
    <lineage>
        <taxon>Bacteria</taxon>
        <taxon>Bacillati</taxon>
        <taxon>Bacillota</taxon>
        <taxon>Clostridia</taxon>
        <taxon>Eubacteriales</taxon>
        <taxon>Clostridiaceae</taxon>
        <taxon>Anoxynatronum</taxon>
    </lineage>
</organism>
<name>A0AA45WZE5_9CLOT</name>
<dbReference type="AlphaFoldDB" id="A0AA45WZE5"/>
<dbReference type="EMBL" id="FXUF01000025">
    <property type="protein sequence ID" value="SMP72043.1"/>
    <property type="molecule type" value="Genomic_DNA"/>
</dbReference>
<gene>
    <name evidence="1" type="ORF">SAMN06296020_12511</name>
</gene>
<reference evidence="1" key="1">
    <citation type="submission" date="2017-05" db="EMBL/GenBank/DDBJ databases">
        <authorList>
            <person name="Varghese N."/>
            <person name="Submissions S."/>
        </authorList>
    </citation>
    <scope>NUCLEOTIDE SEQUENCE</scope>
    <source>
        <strain evidence="1">Su22</strain>
    </source>
</reference>
<dbReference type="InterPro" id="IPR017850">
    <property type="entry name" value="Alkaline_phosphatase_core_sf"/>
</dbReference>
<comment type="caution">
    <text evidence="1">The sequence shown here is derived from an EMBL/GenBank/DDBJ whole genome shotgun (WGS) entry which is preliminary data.</text>
</comment>
<accession>A0AA45WZE5</accession>
<dbReference type="Proteomes" id="UP001158066">
    <property type="component" value="Unassembled WGS sequence"/>
</dbReference>
<dbReference type="NCBIfam" id="TIGR02687">
    <property type="entry name" value="BREX-1 system phosphatase PglZ type A"/>
    <property type="match status" value="1"/>
</dbReference>
<evidence type="ECO:0000313" key="1">
    <source>
        <dbReference type="EMBL" id="SMP72043.1"/>
    </source>
</evidence>
<protein>
    <submittedName>
        <fullName evidence="1">TIGR02687 family protein</fullName>
    </submittedName>
</protein>
<keyword evidence="2" id="KW-1185">Reference proteome</keyword>
<dbReference type="InterPro" id="IPR014060">
    <property type="entry name" value="PglZ"/>
</dbReference>